<keyword evidence="2" id="KW-0456">Lyase</keyword>
<dbReference type="RefSeq" id="WP_145279236.1">
    <property type="nucleotide sequence ID" value="NZ_CP036427.1"/>
</dbReference>
<dbReference type="OrthoDB" id="9814946at2"/>
<feature type="domain" description="Xylose isomerase-like TIM barrel" evidence="1">
    <location>
        <begin position="25"/>
        <end position="278"/>
    </location>
</feature>
<dbReference type="Proteomes" id="UP000317835">
    <property type="component" value="Plasmid pElP_1"/>
</dbReference>
<dbReference type="EC" id="4.2.1.118" evidence="2"/>
<dbReference type="SUPFAM" id="SSF51658">
    <property type="entry name" value="Xylose isomerase-like"/>
    <property type="match status" value="1"/>
</dbReference>
<keyword evidence="3" id="KW-1185">Reference proteome</keyword>
<keyword evidence="2" id="KW-0614">Plasmid</keyword>
<dbReference type="Pfam" id="PF01261">
    <property type="entry name" value="AP_endonuc_2"/>
    <property type="match status" value="1"/>
</dbReference>
<dbReference type="GO" id="GO:0046565">
    <property type="term" value="F:3-dehydroshikimate dehydratase activity"/>
    <property type="evidence" value="ECO:0007669"/>
    <property type="project" value="UniProtKB-EC"/>
</dbReference>
<dbReference type="PANTHER" id="PTHR12110">
    <property type="entry name" value="HYDROXYPYRUVATE ISOMERASE"/>
    <property type="match status" value="1"/>
</dbReference>
<gene>
    <name evidence="2" type="primary">asbF</name>
    <name evidence="2" type="ORF">ElP_70550</name>
</gene>
<accession>A0A518HE20</accession>
<proteinExistence type="predicted"/>
<protein>
    <submittedName>
        <fullName evidence="2">3-dehydroshikimate dehydratase</fullName>
        <ecNumber evidence="2">4.2.1.118</ecNumber>
    </submittedName>
</protein>
<evidence type="ECO:0000313" key="3">
    <source>
        <dbReference type="Proteomes" id="UP000317835"/>
    </source>
</evidence>
<evidence type="ECO:0000313" key="2">
    <source>
        <dbReference type="EMBL" id="QDV39092.1"/>
    </source>
</evidence>
<dbReference type="InterPro" id="IPR013022">
    <property type="entry name" value="Xyl_isomerase-like_TIM-brl"/>
</dbReference>
<dbReference type="PANTHER" id="PTHR12110:SF53">
    <property type="entry name" value="BLR5974 PROTEIN"/>
    <property type="match status" value="1"/>
</dbReference>
<name>A0A518HE20_9BACT</name>
<dbReference type="EMBL" id="CP036427">
    <property type="protein sequence ID" value="QDV39092.1"/>
    <property type="molecule type" value="Genomic_DNA"/>
</dbReference>
<dbReference type="InterPro" id="IPR050312">
    <property type="entry name" value="IolE/XylAMocC-like"/>
</dbReference>
<evidence type="ECO:0000259" key="1">
    <source>
        <dbReference type="Pfam" id="PF01261"/>
    </source>
</evidence>
<dbReference type="KEGG" id="tpla:ElP_70550"/>
<sequence>MQLCLFSVSYAGLWGQHRLDLPEFIARAARLGYDAVMLMGKRPHLSPLDATPARVAELREALDRHRIRCAALGGYTDLAGVGAAEVPALEMQIAYAEALARLAEGLGAGVVRLFTAYEVAGTGAQELWPRVVGALQEICDRAAPHGVTIAVQNHHDLGVHTDALLELLHDVGRPNCKLGFDAWSPALRGEDLYEAARRAAPHAVLTTNADYIRLPRYRYRPELVNYEASGPEWVRAVPFGEGFIDYPAFFRGLRDGGFEGVANYEMCSPVRGGGSVENLDAYAAGYVRWMDEHVLRG</sequence>
<geneLocation type="plasmid" evidence="3">
    <name>pelp_1</name>
</geneLocation>
<organism evidence="2 3">
    <name type="scientific">Tautonia plasticadhaerens</name>
    <dbReference type="NCBI Taxonomy" id="2527974"/>
    <lineage>
        <taxon>Bacteria</taxon>
        <taxon>Pseudomonadati</taxon>
        <taxon>Planctomycetota</taxon>
        <taxon>Planctomycetia</taxon>
        <taxon>Isosphaerales</taxon>
        <taxon>Isosphaeraceae</taxon>
        <taxon>Tautonia</taxon>
    </lineage>
</organism>
<dbReference type="Gene3D" id="3.20.20.150">
    <property type="entry name" value="Divalent-metal-dependent TIM barrel enzymes"/>
    <property type="match status" value="1"/>
</dbReference>
<dbReference type="InterPro" id="IPR036237">
    <property type="entry name" value="Xyl_isomerase-like_sf"/>
</dbReference>
<dbReference type="AlphaFoldDB" id="A0A518HE20"/>
<reference evidence="2 3" key="1">
    <citation type="submission" date="2019-02" db="EMBL/GenBank/DDBJ databases">
        <title>Deep-cultivation of Planctomycetes and their phenomic and genomic characterization uncovers novel biology.</title>
        <authorList>
            <person name="Wiegand S."/>
            <person name="Jogler M."/>
            <person name="Boedeker C."/>
            <person name="Pinto D."/>
            <person name="Vollmers J."/>
            <person name="Rivas-Marin E."/>
            <person name="Kohn T."/>
            <person name="Peeters S.H."/>
            <person name="Heuer A."/>
            <person name="Rast P."/>
            <person name="Oberbeckmann S."/>
            <person name="Bunk B."/>
            <person name="Jeske O."/>
            <person name="Meyerdierks A."/>
            <person name="Storesund J.E."/>
            <person name="Kallscheuer N."/>
            <person name="Luecker S."/>
            <person name="Lage O.M."/>
            <person name="Pohl T."/>
            <person name="Merkel B.J."/>
            <person name="Hornburger P."/>
            <person name="Mueller R.-W."/>
            <person name="Bruemmer F."/>
            <person name="Labrenz M."/>
            <person name="Spormann A.M."/>
            <person name="Op den Camp H."/>
            <person name="Overmann J."/>
            <person name="Amann R."/>
            <person name="Jetten M.S.M."/>
            <person name="Mascher T."/>
            <person name="Medema M.H."/>
            <person name="Devos D.P."/>
            <person name="Kaster A.-K."/>
            <person name="Ovreas L."/>
            <person name="Rohde M."/>
            <person name="Galperin M.Y."/>
            <person name="Jogler C."/>
        </authorList>
    </citation>
    <scope>NUCLEOTIDE SEQUENCE [LARGE SCALE GENOMIC DNA]</scope>
    <source>
        <strain evidence="2 3">ElP</strain>
        <plasmid evidence="3">pelp_1</plasmid>
    </source>
</reference>